<name>A0AA35WGZ3_GEOBA</name>
<protein>
    <submittedName>
        <fullName evidence="1">Uncharacterized protein</fullName>
    </submittedName>
</protein>
<organism evidence="1 2">
    <name type="scientific">Geodia barretti</name>
    <name type="common">Barrett's horny sponge</name>
    <dbReference type="NCBI Taxonomy" id="519541"/>
    <lineage>
        <taxon>Eukaryota</taxon>
        <taxon>Metazoa</taxon>
        <taxon>Porifera</taxon>
        <taxon>Demospongiae</taxon>
        <taxon>Heteroscleromorpha</taxon>
        <taxon>Tetractinellida</taxon>
        <taxon>Astrophorina</taxon>
        <taxon>Geodiidae</taxon>
        <taxon>Geodia</taxon>
    </lineage>
</organism>
<comment type="caution">
    <text evidence="1">The sequence shown here is derived from an EMBL/GenBank/DDBJ whole genome shotgun (WGS) entry which is preliminary data.</text>
</comment>
<evidence type="ECO:0000313" key="2">
    <source>
        <dbReference type="Proteomes" id="UP001174909"/>
    </source>
</evidence>
<accession>A0AA35WGZ3</accession>
<proteinExistence type="predicted"/>
<sequence>MLMIIPRSSQKVLFLKSVQTGGASSWAVYVCVFSAAWNVPCWGRLGSYKGSAGTENVVRLSSPGDPVVYTQIPDAAFSQRTQLHHMLVCHMHRPPPFEVDHRLWCISS</sequence>
<evidence type="ECO:0000313" key="1">
    <source>
        <dbReference type="EMBL" id="CAI8020169.1"/>
    </source>
</evidence>
<keyword evidence="2" id="KW-1185">Reference proteome</keyword>
<dbReference type="AlphaFoldDB" id="A0AA35WGZ3"/>
<dbReference type="Proteomes" id="UP001174909">
    <property type="component" value="Unassembled WGS sequence"/>
</dbReference>
<dbReference type="EMBL" id="CASHTH010001805">
    <property type="protein sequence ID" value="CAI8020169.1"/>
    <property type="molecule type" value="Genomic_DNA"/>
</dbReference>
<reference evidence="1" key="1">
    <citation type="submission" date="2023-03" db="EMBL/GenBank/DDBJ databases">
        <authorList>
            <person name="Steffen K."/>
            <person name="Cardenas P."/>
        </authorList>
    </citation>
    <scope>NUCLEOTIDE SEQUENCE</scope>
</reference>
<gene>
    <name evidence="1" type="ORF">GBAR_LOCUS12067</name>
</gene>